<proteinExistence type="predicted"/>
<reference evidence="5" key="1">
    <citation type="journal article" date="2019" name="Sci. Rep.">
        <title>Draft genome of Tanacetum cinerariifolium, the natural source of mosquito coil.</title>
        <authorList>
            <person name="Yamashiro T."/>
            <person name="Shiraishi A."/>
            <person name="Satake H."/>
            <person name="Nakayama K."/>
        </authorList>
    </citation>
    <scope>NUCLEOTIDE SEQUENCE</scope>
</reference>
<dbReference type="InterPro" id="IPR000504">
    <property type="entry name" value="RRM_dom"/>
</dbReference>
<dbReference type="CDD" id="cd01650">
    <property type="entry name" value="RT_nLTR_like"/>
    <property type="match status" value="1"/>
</dbReference>
<dbReference type="InterPro" id="IPR012677">
    <property type="entry name" value="Nucleotide-bd_a/b_plait_sf"/>
</dbReference>
<dbReference type="InterPro" id="IPR043502">
    <property type="entry name" value="DNA/RNA_pol_sf"/>
</dbReference>
<keyword evidence="1" id="KW-0694">RNA-binding</keyword>
<dbReference type="GO" id="GO:0003723">
    <property type="term" value="F:RNA binding"/>
    <property type="evidence" value="ECO:0007669"/>
    <property type="project" value="UniProtKB-UniRule"/>
</dbReference>
<evidence type="ECO:0000256" key="1">
    <source>
        <dbReference type="PROSITE-ProRule" id="PRU00176"/>
    </source>
</evidence>
<dbReference type="SUPFAM" id="SSF54928">
    <property type="entry name" value="RNA-binding domain, RBD"/>
    <property type="match status" value="1"/>
</dbReference>
<evidence type="ECO:0008006" key="6">
    <source>
        <dbReference type="Google" id="ProtNLM"/>
    </source>
</evidence>
<evidence type="ECO:0000313" key="5">
    <source>
        <dbReference type="EMBL" id="GEZ75293.1"/>
    </source>
</evidence>
<dbReference type="PROSITE" id="PS50878">
    <property type="entry name" value="RT_POL"/>
    <property type="match status" value="1"/>
</dbReference>
<dbReference type="Pfam" id="PF00076">
    <property type="entry name" value="RRM_1"/>
    <property type="match status" value="1"/>
</dbReference>
<dbReference type="InterPro" id="IPR052343">
    <property type="entry name" value="Retrotransposon-Effector_Assoc"/>
</dbReference>
<evidence type="ECO:0000259" key="4">
    <source>
        <dbReference type="PROSITE" id="PS50878"/>
    </source>
</evidence>
<dbReference type="Gene3D" id="3.30.70.330">
    <property type="match status" value="1"/>
</dbReference>
<dbReference type="Pfam" id="PF00078">
    <property type="entry name" value="RVT_1"/>
    <property type="match status" value="1"/>
</dbReference>
<dbReference type="InterPro" id="IPR035979">
    <property type="entry name" value="RBD_domain_sf"/>
</dbReference>
<dbReference type="PANTHER" id="PTHR46890">
    <property type="entry name" value="NON-LTR RETROLELEMENT REVERSE TRANSCRIPTASE-LIKE PROTEIN-RELATED"/>
    <property type="match status" value="1"/>
</dbReference>
<feature type="domain" description="RRM" evidence="3">
    <location>
        <begin position="19"/>
        <end position="96"/>
    </location>
</feature>
<dbReference type="EMBL" id="BKCJ010318953">
    <property type="protein sequence ID" value="GEZ75293.1"/>
    <property type="molecule type" value="Genomic_DNA"/>
</dbReference>
<dbReference type="AlphaFoldDB" id="A0A699IL99"/>
<dbReference type="InterPro" id="IPR000477">
    <property type="entry name" value="RT_dom"/>
</dbReference>
<gene>
    <name evidence="5" type="ORF">Tci_547266</name>
</gene>
<name>A0A699IL99_TANCI</name>
<dbReference type="SMART" id="SM00360">
    <property type="entry name" value="RRM"/>
    <property type="match status" value="1"/>
</dbReference>
<feature type="domain" description="Reverse transcriptase" evidence="4">
    <location>
        <begin position="712"/>
        <end position="935"/>
    </location>
</feature>
<comment type="caution">
    <text evidence="5">The sequence shown here is derived from an EMBL/GenBank/DDBJ whole genome shotgun (WGS) entry which is preliminary data.</text>
</comment>
<dbReference type="Gene3D" id="3.60.10.10">
    <property type="entry name" value="Endonuclease/exonuclease/phosphatase"/>
    <property type="match status" value="1"/>
</dbReference>
<evidence type="ECO:0000259" key="3">
    <source>
        <dbReference type="PROSITE" id="PS50102"/>
    </source>
</evidence>
<protein>
    <recommendedName>
        <fullName evidence="6">RNA-directed DNA polymerase, eukaryota</fullName>
    </recommendedName>
</protein>
<dbReference type="CDD" id="cd00590">
    <property type="entry name" value="RRM_SF"/>
    <property type="match status" value="1"/>
</dbReference>
<dbReference type="PANTHER" id="PTHR46890:SF50">
    <property type="entry name" value="RNA-DIRECTED DNA POLYMERASE, EUKARYOTA, REVERSE TRANSCRIPTASE ZINC-BINDING DOMAIN PROTEIN-RELATED"/>
    <property type="match status" value="1"/>
</dbReference>
<evidence type="ECO:0000256" key="2">
    <source>
        <dbReference type="SAM" id="MobiDB-lite"/>
    </source>
</evidence>
<dbReference type="InterPro" id="IPR036691">
    <property type="entry name" value="Endo/exonu/phosph_ase_sf"/>
</dbReference>
<organism evidence="5">
    <name type="scientific">Tanacetum cinerariifolium</name>
    <name type="common">Dalmatian daisy</name>
    <name type="synonym">Chrysanthemum cinerariifolium</name>
    <dbReference type="NCBI Taxonomy" id="118510"/>
    <lineage>
        <taxon>Eukaryota</taxon>
        <taxon>Viridiplantae</taxon>
        <taxon>Streptophyta</taxon>
        <taxon>Embryophyta</taxon>
        <taxon>Tracheophyta</taxon>
        <taxon>Spermatophyta</taxon>
        <taxon>Magnoliopsida</taxon>
        <taxon>eudicotyledons</taxon>
        <taxon>Gunneridae</taxon>
        <taxon>Pentapetalae</taxon>
        <taxon>asterids</taxon>
        <taxon>campanulids</taxon>
        <taxon>Asterales</taxon>
        <taxon>Asteraceae</taxon>
        <taxon>Asteroideae</taxon>
        <taxon>Anthemideae</taxon>
        <taxon>Anthemidinae</taxon>
        <taxon>Tanacetum</taxon>
    </lineage>
</organism>
<dbReference type="PROSITE" id="PS50102">
    <property type="entry name" value="RRM"/>
    <property type="match status" value="1"/>
</dbReference>
<feature type="region of interest" description="Disordered" evidence="2">
    <location>
        <begin position="257"/>
        <end position="289"/>
    </location>
</feature>
<accession>A0A699IL99</accession>
<dbReference type="SUPFAM" id="SSF56672">
    <property type="entry name" value="DNA/RNA polymerases"/>
    <property type="match status" value="1"/>
</dbReference>
<dbReference type="SUPFAM" id="SSF56219">
    <property type="entry name" value="DNase I-like"/>
    <property type="match status" value="1"/>
</dbReference>
<sequence length="935" mass="105213">MSFTGRYRSKEDDVAKISVNVFVTNFPENCSAKDLFYHCKQYGHVVDSFIPTKRSKAGKRFGFVRFINVFNNERLVNNLSTVWIGRNKLQAHLARFARPPSKGGSQVPSKTTNAAGTNKHFVNTEKDNARPSGTSFVSVLQGNDHLRHNIAPSPTLVLDDPCVVDRDYGNFVIGDKEVEYCSDDDSLNGEEVLKSVDCNTPNAESDSDNDVVSETCFGESGGLSQGDAAIEQPVKDIEQSNDPFGIYDLLGKKDAGVGSSEVEKTPPFPPGFTPSAKADSMERGSRGKVNSINRSVGSRVVKDAHNIGVDLGSSGRGPVCSQNKGGSMLDLLDDIIKIEKTMGYSMEGCERDIEGIIGALLYVWDSSVFSIDNHIISDNFLAIYGTWIPTKTNLLVVSVYAPQALSKKRLLWDYISLLINRWAGDCIVMGDFNEVRCKEECMGSMFNVRGASGFNDFIADSSLIDVRLERYSYTWSHPSASKMSRLDRFLVSDGLTSIFPNMSAICLDRHLSDQRPILLRDVVIDYGATPFRFYHSWLSWSGFDQFIISTWNSFSLEDNNGMVRFKKKLQLLKKEIREWVMNRKRQNMGRINEIKADLIDIDNTRELVQKAKVQWAVEGDENSKFFHGILNKKRATLSIRGIMLDIVWVVDPTRVKEIFRTYFASRFNDPSDTNCKINYNFPNCLLPDQASDLECQVSNDEIRQAVWGCGEDKSPRPDGFTGCNSSFVSLIPKTLDPKFISDYRPISLIGCLYKVVTKILATRLSMVISGLISDVQTAFVPNRQILDGPFILNELLDWCKRHKHKAMVFKVDFAKAYDSIHWDYLLDVLRSFGFGEKWCSWIKGCLHLSMASVLVNGSPTAEFQIFRGLKQGDPLAPYRFILVMESLHFSFSRVVDFGMFNGITIDNTVTLSHLFYADDAFFIGEWSDDNLNWIL</sequence>